<reference evidence="11" key="2">
    <citation type="submission" date="2011-06" db="EMBL/GenBank/DDBJ databases">
        <title>The complete genome sequence of Alicyclobacillus acidocaldarius sp. Tc-4-1.</title>
        <authorList>
            <person name="Chen Y."/>
            <person name="He Y."/>
            <person name="Dong Z."/>
            <person name="Hu S."/>
        </authorList>
    </citation>
    <scope>NUCLEOTIDE SEQUENCE [LARGE SCALE GENOMIC DNA]</scope>
    <source>
        <strain evidence="11">Tc-4-1</strain>
    </source>
</reference>
<feature type="domain" description="ABC transmembrane type-1" evidence="9">
    <location>
        <begin position="100"/>
        <end position="316"/>
    </location>
</feature>
<keyword evidence="2 7" id="KW-0813">Transport</keyword>
<feature type="transmembrane region" description="Helical" evidence="7">
    <location>
        <begin position="287"/>
        <end position="315"/>
    </location>
</feature>
<dbReference type="PATRIC" id="fig|1048834.4.peg.2236"/>
<evidence type="ECO:0000256" key="4">
    <source>
        <dbReference type="ARBA" id="ARBA00022692"/>
    </source>
</evidence>
<feature type="compositionally biased region" description="Basic and acidic residues" evidence="8">
    <location>
        <begin position="1"/>
        <end position="18"/>
    </location>
</feature>
<dbReference type="Gene3D" id="1.10.3720.10">
    <property type="entry name" value="MetI-like"/>
    <property type="match status" value="1"/>
</dbReference>
<evidence type="ECO:0000256" key="1">
    <source>
        <dbReference type="ARBA" id="ARBA00004651"/>
    </source>
</evidence>
<proteinExistence type="inferred from homology"/>
<reference evidence="10 11" key="1">
    <citation type="journal article" date="2011" name="J. Bacteriol.">
        <title>Complete Genome Sequence of Alicyclobacillus acidocaldarius Strain Tc-4-1.</title>
        <authorList>
            <person name="Chen Y."/>
            <person name="He Y."/>
            <person name="Zhang B."/>
            <person name="Yang J."/>
            <person name="Li W."/>
            <person name="Dong Z."/>
            <person name="Hu S."/>
        </authorList>
    </citation>
    <scope>NUCLEOTIDE SEQUENCE [LARGE SCALE GENOMIC DNA]</scope>
    <source>
        <strain evidence="10 11">Tc-4-1</strain>
    </source>
</reference>
<gene>
    <name evidence="10" type="ordered locus">TC41_2363</name>
</gene>
<evidence type="ECO:0000313" key="10">
    <source>
        <dbReference type="EMBL" id="AEJ44263.1"/>
    </source>
</evidence>
<dbReference type="Proteomes" id="UP000000292">
    <property type="component" value="Chromosome"/>
</dbReference>
<keyword evidence="6 7" id="KW-0472">Membrane</keyword>
<feature type="region of interest" description="Disordered" evidence="8">
    <location>
        <begin position="1"/>
        <end position="23"/>
    </location>
</feature>
<accession>F8IGI3</accession>
<evidence type="ECO:0000256" key="5">
    <source>
        <dbReference type="ARBA" id="ARBA00022989"/>
    </source>
</evidence>
<comment type="subcellular location">
    <subcellularLocation>
        <location evidence="1 7">Cell membrane</location>
        <topology evidence="1 7">Multi-pass membrane protein</topology>
    </subcellularLocation>
</comment>
<keyword evidence="3" id="KW-1003">Cell membrane</keyword>
<dbReference type="HOGENOM" id="CLU_016047_0_3_9"/>
<dbReference type="SUPFAM" id="SSF161098">
    <property type="entry name" value="MetI-like"/>
    <property type="match status" value="1"/>
</dbReference>
<dbReference type="InterPro" id="IPR035906">
    <property type="entry name" value="MetI-like_sf"/>
</dbReference>
<dbReference type="InterPro" id="IPR000515">
    <property type="entry name" value="MetI-like"/>
</dbReference>
<feature type="transmembrane region" description="Helical" evidence="7">
    <location>
        <begin position="186"/>
        <end position="209"/>
    </location>
</feature>
<dbReference type="CDD" id="cd06261">
    <property type="entry name" value="TM_PBP2"/>
    <property type="match status" value="1"/>
</dbReference>
<dbReference type="GO" id="GO:0055085">
    <property type="term" value="P:transmembrane transport"/>
    <property type="evidence" value="ECO:0007669"/>
    <property type="project" value="InterPro"/>
</dbReference>
<dbReference type="eggNOG" id="COG1175">
    <property type="taxonomic scope" value="Bacteria"/>
</dbReference>
<dbReference type="GO" id="GO:0005886">
    <property type="term" value="C:plasma membrane"/>
    <property type="evidence" value="ECO:0007669"/>
    <property type="project" value="UniProtKB-SubCell"/>
</dbReference>
<evidence type="ECO:0000256" key="7">
    <source>
        <dbReference type="RuleBase" id="RU363032"/>
    </source>
</evidence>
<evidence type="ECO:0000256" key="2">
    <source>
        <dbReference type="ARBA" id="ARBA00022448"/>
    </source>
</evidence>
<name>F8IGI3_ALIAT</name>
<dbReference type="STRING" id="1048834.TC41_2363"/>
<dbReference type="PROSITE" id="PS50928">
    <property type="entry name" value="ABC_TM1"/>
    <property type="match status" value="1"/>
</dbReference>
<evidence type="ECO:0000256" key="6">
    <source>
        <dbReference type="ARBA" id="ARBA00023136"/>
    </source>
</evidence>
<dbReference type="AlphaFoldDB" id="F8IGI3"/>
<keyword evidence="5 7" id="KW-1133">Transmembrane helix</keyword>
<feature type="transmembrane region" description="Helical" evidence="7">
    <location>
        <begin position="137"/>
        <end position="157"/>
    </location>
</feature>
<dbReference type="PANTHER" id="PTHR43005:SF1">
    <property type="entry name" value="SPERMIDINE_PUTRESCINE TRANSPORT SYSTEM PERMEASE PROTEIN"/>
    <property type="match status" value="1"/>
</dbReference>
<feature type="transmembrane region" description="Helical" evidence="7">
    <location>
        <begin position="39"/>
        <end position="64"/>
    </location>
</feature>
<evidence type="ECO:0000313" key="11">
    <source>
        <dbReference type="Proteomes" id="UP000000292"/>
    </source>
</evidence>
<dbReference type="Pfam" id="PF00528">
    <property type="entry name" value="BPD_transp_1"/>
    <property type="match status" value="1"/>
</dbReference>
<protein>
    <submittedName>
        <fullName evidence="10">Binding-protein-dependent transport systems inner membrane component</fullName>
    </submittedName>
</protein>
<comment type="similarity">
    <text evidence="7">Belongs to the binding-protein-dependent transport system permease family.</text>
</comment>
<evidence type="ECO:0000259" key="9">
    <source>
        <dbReference type="PROSITE" id="PS50928"/>
    </source>
</evidence>
<keyword evidence="4 7" id="KW-0812">Transmembrane</keyword>
<dbReference type="EMBL" id="CP002902">
    <property type="protein sequence ID" value="AEJ44263.1"/>
    <property type="molecule type" value="Genomic_DNA"/>
</dbReference>
<dbReference type="PANTHER" id="PTHR43005">
    <property type="entry name" value="BLR7065 PROTEIN"/>
    <property type="match status" value="1"/>
</dbReference>
<sequence length="327" mass="35650">MLASEGEGRRARMSKAMEGHASFQTDGRRASVVRHDVRAGFGMLTPAGIVILAVTIFPILYSVWMSFNNIQLTENGFQFTFNGIQNYVDVYSAPLFWHSVWFTVYYAIVTVAIELFLGLLIALAIQNVEKLKSVSVVVMLIPWSLITVISAEMWGYIYNGVYGVLNAILQGLGVIHSPVNWTGEPVTAVIALMAADIWKTTPFVVIILLSGLQMIPKDYYEAARIDGANGWQIFWNVTLPQLRGSIAIAGLFRILQAFGIFDLPFVLTQGGPGSATTSLAMLGEETLFTNLHFGLGAAVAVSTVILILGACLIFLSAFRGMVGEEAQ</sequence>
<evidence type="ECO:0000256" key="3">
    <source>
        <dbReference type="ARBA" id="ARBA00022475"/>
    </source>
</evidence>
<dbReference type="KEGG" id="aad:TC41_2363"/>
<feature type="transmembrane region" description="Helical" evidence="7">
    <location>
        <begin position="104"/>
        <end position="125"/>
    </location>
</feature>
<evidence type="ECO:0000256" key="8">
    <source>
        <dbReference type="SAM" id="MobiDB-lite"/>
    </source>
</evidence>
<organism evidence="10 11">
    <name type="scientific">Alicyclobacillus acidocaldarius (strain Tc-4-1)</name>
    <name type="common">Bacillus acidocaldarius</name>
    <dbReference type="NCBI Taxonomy" id="1048834"/>
    <lineage>
        <taxon>Bacteria</taxon>
        <taxon>Bacillati</taxon>
        <taxon>Bacillota</taxon>
        <taxon>Bacilli</taxon>
        <taxon>Bacillales</taxon>
        <taxon>Alicyclobacillaceae</taxon>
        <taxon>Alicyclobacillus</taxon>
    </lineage>
</organism>